<dbReference type="GO" id="GO:0015935">
    <property type="term" value="C:small ribosomal subunit"/>
    <property type="evidence" value="ECO:0007669"/>
    <property type="project" value="TreeGrafter"/>
</dbReference>
<keyword evidence="5" id="KW-0808">Transferase</keyword>
<dbReference type="InterPro" id="IPR029063">
    <property type="entry name" value="SAM-dependent_MTases_sf"/>
</dbReference>
<accession>A0A328AWP8</accession>
<dbReference type="Pfam" id="PF09243">
    <property type="entry name" value="Rsm22"/>
    <property type="match status" value="1"/>
</dbReference>
<evidence type="ECO:0000313" key="5">
    <source>
        <dbReference type="EMBL" id="RAK59552.1"/>
    </source>
</evidence>
<dbReference type="GO" id="GO:0008168">
    <property type="term" value="F:methyltransferase activity"/>
    <property type="evidence" value="ECO:0007669"/>
    <property type="project" value="UniProtKB-KW"/>
</dbReference>
<dbReference type="AlphaFoldDB" id="A0A328AWP8"/>
<dbReference type="GO" id="GO:0003735">
    <property type="term" value="F:structural constituent of ribosome"/>
    <property type="evidence" value="ECO:0007669"/>
    <property type="project" value="TreeGrafter"/>
</dbReference>
<keyword evidence="4" id="KW-0411">Iron-sulfur</keyword>
<dbReference type="GO" id="GO:0006412">
    <property type="term" value="P:translation"/>
    <property type="evidence" value="ECO:0007669"/>
    <property type="project" value="InterPro"/>
</dbReference>
<protein>
    <submittedName>
        <fullName evidence="5">rRNA methyltransferase</fullName>
    </submittedName>
</protein>
<dbReference type="OrthoDB" id="9799639at2"/>
<evidence type="ECO:0000313" key="6">
    <source>
        <dbReference type="Proteomes" id="UP000249842"/>
    </source>
</evidence>
<dbReference type="InterPro" id="IPR015324">
    <property type="entry name" value="Ribosomal_Rsm22-like"/>
</dbReference>
<evidence type="ECO:0000256" key="2">
    <source>
        <dbReference type="ARBA" id="ARBA00022946"/>
    </source>
</evidence>
<dbReference type="Proteomes" id="UP000249842">
    <property type="component" value="Unassembled WGS sequence"/>
</dbReference>
<dbReference type="PANTHER" id="PTHR13184">
    <property type="entry name" value="37S RIBOSOMAL PROTEIN S22"/>
    <property type="match status" value="1"/>
</dbReference>
<gene>
    <name evidence="5" type="ORF">DJ021_06915</name>
</gene>
<keyword evidence="2" id="KW-0809">Transit peptide</keyword>
<keyword evidence="1" id="KW-0479">Metal-binding</keyword>
<dbReference type="SUPFAM" id="SSF53335">
    <property type="entry name" value="S-adenosyl-L-methionine-dependent methyltransferases"/>
    <property type="match status" value="1"/>
</dbReference>
<keyword evidence="3" id="KW-0408">Iron</keyword>
<reference evidence="6" key="1">
    <citation type="submission" date="2018-05" db="EMBL/GenBank/DDBJ databases">
        <authorList>
            <person name="Li X."/>
        </authorList>
    </citation>
    <scope>NUCLEOTIDE SEQUENCE [LARGE SCALE GENOMIC DNA]</scope>
    <source>
        <strain evidence="6">HKS-05</strain>
    </source>
</reference>
<evidence type="ECO:0000256" key="3">
    <source>
        <dbReference type="ARBA" id="ARBA00023004"/>
    </source>
</evidence>
<organism evidence="5 6">
    <name type="scientific">Phenylobacterium hankyongense</name>
    <dbReference type="NCBI Taxonomy" id="1813876"/>
    <lineage>
        <taxon>Bacteria</taxon>
        <taxon>Pseudomonadati</taxon>
        <taxon>Pseudomonadota</taxon>
        <taxon>Alphaproteobacteria</taxon>
        <taxon>Caulobacterales</taxon>
        <taxon>Caulobacteraceae</taxon>
        <taxon>Phenylobacterium</taxon>
    </lineage>
</organism>
<comment type="caution">
    <text evidence="5">The sequence shown here is derived from an EMBL/GenBank/DDBJ whole genome shotgun (WGS) entry which is preliminary data.</text>
</comment>
<evidence type="ECO:0000256" key="4">
    <source>
        <dbReference type="ARBA" id="ARBA00023014"/>
    </source>
</evidence>
<dbReference type="GO" id="GO:0046872">
    <property type="term" value="F:metal ion binding"/>
    <property type="evidence" value="ECO:0007669"/>
    <property type="project" value="UniProtKB-KW"/>
</dbReference>
<dbReference type="RefSeq" id="WP_111456845.1">
    <property type="nucleotide sequence ID" value="NZ_QFYP01000001.1"/>
</dbReference>
<dbReference type="Gene3D" id="3.40.50.150">
    <property type="entry name" value="Vaccinia Virus protein VP39"/>
    <property type="match status" value="1"/>
</dbReference>
<evidence type="ECO:0000256" key="1">
    <source>
        <dbReference type="ARBA" id="ARBA00022723"/>
    </source>
</evidence>
<proteinExistence type="predicted"/>
<dbReference type="GO" id="GO:0051536">
    <property type="term" value="F:iron-sulfur cluster binding"/>
    <property type="evidence" value="ECO:0007669"/>
    <property type="project" value="UniProtKB-KW"/>
</dbReference>
<dbReference type="PANTHER" id="PTHR13184:SF5">
    <property type="entry name" value="METHYLTRANSFERASE-LIKE PROTEIN 17, MITOCHONDRIAL"/>
    <property type="match status" value="1"/>
</dbReference>
<dbReference type="EMBL" id="QFYP01000001">
    <property type="protein sequence ID" value="RAK59552.1"/>
    <property type="molecule type" value="Genomic_DNA"/>
</dbReference>
<name>A0A328AWP8_9CAUL</name>
<dbReference type="GO" id="GO:0032259">
    <property type="term" value="P:methylation"/>
    <property type="evidence" value="ECO:0007669"/>
    <property type="project" value="UniProtKB-KW"/>
</dbReference>
<keyword evidence="6" id="KW-1185">Reference proteome</keyword>
<sequence>MTPDLPGALRAAIDRELEGVSRKDLAERTARTSAAYRAGGTSAAVIRGPQDALAYALARMPATYAACASVFAEAARMAPGFAPRRLLDAGAGPGAAGWAASEAWPSLATATWLDASPPFLGLAARLAQAGPPALQGAERRRADLTAANPSWPRADLVVVSYALAEIAAERQAQVVAALWAACEGVLALVEPGTPAGFARILAARQALVTAGAALLAPCSHAAACPLTGSDWCHFSVRLPRSRDHRMAKGADVPFEDERFAYLVAARPGVAALARSPRVLAPPRAGKPGIELKLCGPEGLEQRFVGRRDKAAHAIARRLDWGDAWSDG</sequence>
<keyword evidence="5" id="KW-0489">Methyltransferase</keyword>
<dbReference type="InterPro" id="IPR052571">
    <property type="entry name" value="Mt_RNA_Methyltransferase"/>
</dbReference>